<dbReference type="InterPro" id="IPR001660">
    <property type="entry name" value="SAM"/>
</dbReference>
<accession>A0A8J7TFP5</accession>
<evidence type="ECO:0000313" key="8">
    <source>
        <dbReference type="Proteomes" id="UP000736164"/>
    </source>
</evidence>
<organism evidence="7 8">
    <name type="scientific">Atractosteus spatula</name>
    <name type="common">Alligator gar</name>
    <name type="synonym">Lepisosteus spatula</name>
    <dbReference type="NCBI Taxonomy" id="7917"/>
    <lineage>
        <taxon>Eukaryota</taxon>
        <taxon>Metazoa</taxon>
        <taxon>Chordata</taxon>
        <taxon>Craniata</taxon>
        <taxon>Vertebrata</taxon>
        <taxon>Euteleostomi</taxon>
        <taxon>Actinopterygii</taxon>
        <taxon>Neopterygii</taxon>
        <taxon>Holostei</taxon>
        <taxon>Semionotiformes</taxon>
        <taxon>Lepisosteidae</taxon>
        <taxon>Atractosteus</taxon>
    </lineage>
</organism>
<dbReference type="Pfam" id="PF22985">
    <property type="entry name" value="KH_BICC1"/>
    <property type="match status" value="2"/>
</dbReference>
<feature type="non-terminal residue" evidence="7">
    <location>
        <position position="896"/>
    </location>
</feature>
<protein>
    <submittedName>
        <fullName evidence="7">BICC1 protein</fullName>
    </submittedName>
</protein>
<keyword evidence="4" id="KW-0694">RNA-binding</keyword>
<keyword evidence="3" id="KW-0677">Repeat</keyword>
<feature type="non-terminal residue" evidence="7">
    <location>
        <position position="1"/>
    </location>
</feature>
<keyword evidence="2" id="KW-0217">Developmental protein</keyword>
<comment type="caution">
    <text evidence="7">The sequence shown here is derived from an EMBL/GenBank/DDBJ whole genome shotgun (WGS) entry which is preliminary data.</text>
</comment>
<feature type="compositionally biased region" description="Basic and acidic residues" evidence="5">
    <location>
        <begin position="31"/>
        <end position="40"/>
    </location>
</feature>
<reference evidence="7" key="1">
    <citation type="journal article" date="2021" name="Cell">
        <title>Tracing the genetic footprints of vertebrate landing in non-teleost ray-finned fishes.</title>
        <authorList>
            <person name="Bi X."/>
            <person name="Wang K."/>
            <person name="Yang L."/>
            <person name="Pan H."/>
            <person name="Jiang H."/>
            <person name="Wei Q."/>
            <person name="Fang M."/>
            <person name="Yu H."/>
            <person name="Zhu C."/>
            <person name="Cai Y."/>
            <person name="He Y."/>
            <person name="Gan X."/>
            <person name="Zeng H."/>
            <person name="Yu D."/>
            <person name="Zhu Y."/>
            <person name="Jiang H."/>
            <person name="Qiu Q."/>
            <person name="Yang H."/>
            <person name="Zhang Y.E."/>
            <person name="Wang W."/>
            <person name="Zhu M."/>
            <person name="He S."/>
            <person name="Zhang G."/>
        </authorList>
    </citation>
    <scope>NUCLEOTIDE SEQUENCE</scope>
    <source>
        <strain evidence="7">Allg_001</strain>
    </source>
</reference>
<gene>
    <name evidence="7" type="primary">Bicc1</name>
    <name evidence="7" type="ORF">GTO95_0001205</name>
</gene>
<dbReference type="PANTHER" id="PTHR10627:SF59">
    <property type="entry name" value="BICAUDAL C HOMOLOG 2"/>
    <property type="match status" value="1"/>
</dbReference>
<dbReference type="InterPro" id="IPR004087">
    <property type="entry name" value="KH_dom"/>
</dbReference>
<dbReference type="Pfam" id="PF24234">
    <property type="entry name" value="KH_BICC1_1st"/>
    <property type="match status" value="1"/>
</dbReference>
<dbReference type="CDD" id="cd22420">
    <property type="entry name" value="KH-I_BICC1_rpt1"/>
    <property type="match status" value="1"/>
</dbReference>
<dbReference type="CDD" id="cd09520">
    <property type="entry name" value="SAM_BICC1"/>
    <property type="match status" value="1"/>
</dbReference>
<dbReference type="InterPro" id="IPR004088">
    <property type="entry name" value="KH_dom_type_1"/>
</dbReference>
<dbReference type="CDD" id="cd22421">
    <property type="entry name" value="KH-I_BICC1_rpt2"/>
    <property type="match status" value="1"/>
</dbReference>
<dbReference type="InterPro" id="IPR036612">
    <property type="entry name" value="KH_dom_type_1_sf"/>
</dbReference>
<evidence type="ECO:0000256" key="2">
    <source>
        <dbReference type="ARBA" id="ARBA00022473"/>
    </source>
</evidence>
<dbReference type="GO" id="GO:0003723">
    <property type="term" value="F:RNA binding"/>
    <property type="evidence" value="ECO:0007669"/>
    <property type="project" value="UniProtKB-UniRule"/>
</dbReference>
<dbReference type="SMART" id="SM00322">
    <property type="entry name" value="KH"/>
    <property type="match status" value="3"/>
</dbReference>
<feature type="region of interest" description="Disordered" evidence="5">
    <location>
        <begin position="711"/>
        <end position="751"/>
    </location>
</feature>
<dbReference type="PANTHER" id="PTHR10627">
    <property type="entry name" value="SCP160"/>
    <property type="match status" value="1"/>
</dbReference>
<dbReference type="Pfam" id="PF00536">
    <property type="entry name" value="SAM_1"/>
    <property type="match status" value="1"/>
</dbReference>
<dbReference type="InterPro" id="IPR047549">
    <property type="entry name" value="BICC1_KH-I_rpt1"/>
</dbReference>
<dbReference type="PROSITE" id="PS50105">
    <property type="entry name" value="SAM_DOMAIN"/>
    <property type="match status" value="1"/>
</dbReference>
<dbReference type="PROSITE" id="PS50084">
    <property type="entry name" value="KH_TYPE_1"/>
    <property type="match status" value="2"/>
</dbReference>
<dbReference type="SUPFAM" id="SSF54791">
    <property type="entry name" value="Eukaryotic type KH-domain (KH-domain type I)"/>
    <property type="match status" value="3"/>
</dbReference>
<dbReference type="SMART" id="SM00454">
    <property type="entry name" value="SAM"/>
    <property type="match status" value="1"/>
</dbReference>
<comment type="similarity">
    <text evidence="1">Belongs to the BicC family.</text>
</comment>
<evidence type="ECO:0000256" key="5">
    <source>
        <dbReference type="SAM" id="MobiDB-lite"/>
    </source>
</evidence>
<dbReference type="AlphaFoldDB" id="A0A8J7TFP5"/>
<name>A0A8J7TFP5_ATRSP</name>
<evidence type="ECO:0000256" key="3">
    <source>
        <dbReference type="ARBA" id="ARBA00022737"/>
    </source>
</evidence>
<feature type="region of interest" description="Disordered" evidence="5">
    <location>
        <begin position="1"/>
        <end position="52"/>
    </location>
</feature>
<feature type="region of interest" description="Disordered" evidence="5">
    <location>
        <begin position="780"/>
        <end position="799"/>
    </location>
</feature>
<evidence type="ECO:0000256" key="4">
    <source>
        <dbReference type="PROSITE-ProRule" id="PRU00117"/>
    </source>
</evidence>
<sequence>MATPEESQEVTLGTRQAALGGSQTDLALSCGKEEGAHTNPEDGGGPAHSDPEWVEERFRIDRKKLETMLHTPHNENIVTGEEFFQKVMAETNTQIKWPSKLKIGAKSKKDPHVKVEGKKYNVLEAKKKILELLETKVNKATLKMDVAYTEHSHVIGKGGNNIKKVMEETGCHIHFPDSNRNSVNVEKSNQVSIAGPVSGVESARRRIRELQPLVLSFDLPVAMVPQTVPDVNSPVIQHIVQTFNVTVSFRQQPKFYSTTCTVRGLQGNCCSVKKATCVLIELLIGAEVSVTVSTQLDITSQQHLFLIGQNGANFINIMHMTQTQIVLPELNTPQSRSMLLIQGTTDSVCLAKQQLLDCLPICLMFDMKEDGDVDPSKLSQMMQNLGVFISVKPKVKQTTKVSFVVKTLERNVLNLYEVRRLLLGLETIEVPVAVKPTCDIPLTNGLTNYWLNLIMQQLGLADAGKVCNLNLNLIRYEPLFLFRMLFHIVFSCIMQVDPALRNYLEKMFSIGFLFLPGAFPTPEAVVSALLQVKTRLSPPPGLSLLHEEGKGSLKRNETECLKKICSETNICKTKPDTKYKVIISAVSFRLLKSDEDSDTDKVNNVETDTMQTTESGTASMKTETIYLHVLVYYMPIPLFQEYDYEKKKLLATRAMQKKPVVTEVRTPTDTWSGLGFSKSMPAEAAKELRCVSRRNYRSYLDNSSTQTWSLQKSLSKDKLTSGSNSENWRERREPAPSSPPPSSSSSSSASSFPAFVSSSTRSRADKFSFLSCSNYFESVSSLSRPSSSTPTPTPQHTTDLPELFSQLGLGKYIDIFQQQEIDFQTFLTLSDEDLKEVGISTFGARRKMLLAISEFNKNKKKFLDPPAVKPGYLEGGASGRLPRIVDMDTGSQSNCW</sequence>
<dbReference type="GO" id="GO:0005737">
    <property type="term" value="C:cytoplasm"/>
    <property type="evidence" value="ECO:0007669"/>
    <property type="project" value="TreeGrafter"/>
</dbReference>
<dbReference type="InterPro" id="IPR037974">
    <property type="entry name" value="BICC1_SAM_dom"/>
</dbReference>
<evidence type="ECO:0000256" key="1">
    <source>
        <dbReference type="ARBA" id="ARBA00007662"/>
    </source>
</evidence>
<evidence type="ECO:0000259" key="6">
    <source>
        <dbReference type="PROSITE" id="PS50105"/>
    </source>
</evidence>
<dbReference type="SUPFAM" id="SSF47769">
    <property type="entry name" value="SAM/Pointed domain"/>
    <property type="match status" value="1"/>
</dbReference>
<dbReference type="InterPro" id="IPR054727">
    <property type="entry name" value="BICC1_KH"/>
</dbReference>
<dbReference type="InterPro" id="IPR013761">
    <property type="entry name" value="SAM/pointed_sf"/>
</dbReference>
<evidence type="ECO:0000313" key="7">
    <source>
        <dbReference type="EMBL" id="MBN3321281.1"/>
    </source>
</evidence>
<dbReference type="Pfam" id="PF00013">
    <property type="entry name" value="KH_1"/>
    <property type="match status" value="2"/>
</dbReference>
<proteinExistence type="inferred from homology"/>
<feature type="domain" description="SAM" evidence="6">
    <location>
        <begin position="795"/>
        <end position="858"/>
    </location>
</feature>
<dbReference type="EMBL" id="JAAWVO010054522">
    <property type="protein sequence ID" value="MBN3321281.1"/>
    <property type="molecule type" value="Genomic_DNA"/>
</dbReference>
<dbReference type="InterPro" id="IPR047554">
    <property type="entry name" value="BICC1_KH-I_rpt2"/>
</dbReference>
<dbReference type="Gene3D" id="3.30.1370.10">
    <property type="entry name" value="K Homology domain, type 1"/>
    <property type="match status" value="2"/>
</dbReference>
<dbReference type="Gene3D" id="3.30.310.270">
    <property type="match status" value="1"/>
</dbReference>
<keyword evidence="8" id="KW-1185">Reference proteome</keyword>
<dbReference type="Proteomes" id="UP000736164">
    <property type="component" value="Unassembled WGS sequence"/>
</dbReference>
<dbReference type="Gene3D" id="1.10.150.50">
    <property type="entry name" value="Transcription Factor, Ets-1"/>
    <property type="match status" value="1"/>
</dbReference>